<sequence>MIPTKPDDVFTPKVWVLGHPGTNGYITSWGMMLSGTAPFPAGDPLRSPP</sequence>
<protein>
    <submittedName>
        <fullName evidence="1">Uncharacterized protein</fullName>
    </submittedName>
</protein>
<evidence type="ECO:0000313" key="2">
    <source>
        <dbReference type="Proteomes" id="UP000576792"/>
    </source>
</evidence>
<evidence type="ECO:0000313" key="1">
    <source>
        <dbReference type="EMBL" id="NJC56770.1"/>
    </source>
</evidence>
<gene>
    <name evidence="1" type="ORF">BKA07_001805</name>
</gene>
<dbReference type="Proteomes" id="UP000576792">
    <property type="component" value="Unassembled WGS sequence"/>
</dbReference>
<comment type="caution">
    <text evidence="1">The sequence shown here is derived from an EMBL/GenBank/DDBJ whole genome shotgun (WGS) entry which is preliminary data.</text>
</comment>
<organism evidence="1 2">
    <name type="scientific">Brevibacterium marinum</name>
    <dbReference type="NCBI Taxonomy" id="418643"/>
    <lineage>
        <taxon>Bacteria</taxon>
        <taxon>Bacillati</taxon>
        <taxon>Actinomycetota</taxon>
        <taxon>Actinomycetes</taxon>
        <taxon>Micrococcales</taxon>
        <taxon>Brevibacteriaceae</taxon>
        <taxon>Brevibacterium</taxon>
    </lineage>
</organism>
<dbReference type="AlphaFoldDB" id="A0A846RZY8"/>
<keyword evidence="2" id="KW-1185">Reference proteome</keyword>
<dbReference type="RefSeq" id="WP_167950598.1">
    <property type="nucleotide sequence ID" value="NZ_BAAAPQ010000025.1"/>
</dbReference>
<accession>A0A846RZY8</accession>
<reference evidence="1 2" key="1">
    <citation type="submission" date="2020-03" db="EMBL/GenBank/DDBJ databases">
        <title>Sequencing the genomes of 1000 actinobacteria strains.</title>
        <authorList>
            <person name="Klenk H.-P."/>
        </authorList>
    </citation>
    <scope>NUCLEOTIDE SEQUENCE [LARGE SCALE GENOMIC DNA]</scope>
    <source>
        <strain evidence="1 2">DSM 18964</strain>
    </source>
</reference>
<proteinExistence type="predicted"/>
<name>A0A846RZY8_9MICO</name>
<dbReference type="EMBL" id="JAATJN010000001">
    <property type="protein sequence ID" value="NJC56770.1"/>
    <property type="molecule type" value="Genomic_DNA"/>
</dbReference>